<dbReference type="InterPro" id="IPR050557">
    <property type="entry name" value="RTX_toxin/Mannuronan_C5-epim"/>
</dbReference>
<comment type="subcellular location">
    <subcellularLocation>
        <location evidence="2">Secreted</location>
    </subcellularLocation>
</comment>
<dbReference type="EMBL" id="JADQDO010000004">
    <property type="protein sequence ID" value="MBF9233668.1"/>
    <property type="molecule type" value="Genomic_DNA"/>
</dbReference>
<reference evidence="6" key="1">
    <citation type="submission" date="2020-11" db="EMBL/GenBank/DDBJ databases">
        <authorList>
            <person name="Kim M.K."/>
        </authorList>
    </citation>
    <scope>NUCLEOTIDE SEQUENCE</scope>
    <source>
        <strain evidence="6">BT350</strain>
    </source>
</reference>
<evidence type="ECO:0000313" key="7">
    <source>
        <dbReference type="Proteomes" id="UP000599312"/>
    </source>
</evidence>
<dbReference type="Proteomes" id="UP000599312">
    <property type="component" value="Unassembled WGS sequence"/>
</dbReference>
<comment type="caution">
    <text evidence="6">The sequence shown here is derived from an EMBL/GenBank/DDBJ whole genome shotgun (WGS) entry which is preliminary data.</text>
</comment>
<feature type="non-terminal residue" evidence="6">
    <location>
        <position position="1"/>
    </location>
</feature>
<dbReference type="RefSeq" id="WP_196271676.1">
    <property type="nucleotide sequence ID" value="NZ_JADQDO010000004.1"/>
</dbReference>
<dbReference type="InterPro" id="IPR001343">
    <property type="entry name" value="Hemolysn_Ca-bd"/>
</dbReference>
<dbReference type="PANTHER" id="PTHR38340">
    <property type="entry name" value="S-LAYER PROTEIN"/>
    <property type="match status" value="1"/>
</dbReference>
<proteinExistence type="predicted"/>
<evidence type="ECO:0000313" key="6">
    <source>
        <dbReference type="EMBL" id="MBF9233668.1"/>
    </source>
</evidence>
<dbReference type="InterPro" id="IPR011049">
    <property type="entry name" value="Serralysin-like_metalloprot_C"/>
</dbReference>
<gene>
    <name evidence="6" type="ORF">I2H38_09805</name>
</gene>
<dbReference type="Gene3D" id="2.150.10.10">
    <property type="entry name" value="Serralysin-like metalloprotease, C-terminal"/>
    <property type="match status" value="2"/>
</dbReference>
<accession>A0A931BPH3</accession>
<evidence type="ECO:0000256" key="1">
    <source>
        <dbReference type="ARBA" id="ARBA00001913"/>
    </source>
</evidence>
<evidence type="ECO:0000256" key="3">
    <source>
        <dbReference type="ARBA" id="ARBA00022525"/>
    </source>
</evidence>
<dbReference type="PANTHER" id="PTHR38340:SF1">
    <property type="entry name" value="S-LAYER PROTEIN"/>
    <property type="match status" value="1"/>
</dbReference>
<feature type="domain" description="Peptidase M10 serralysin C-terminal" evidence="5">
    <location>
        <begin position="125"/>
        <end position="191"/>
    </location>
</feature>
<dbReference type="InterPro" id="IPR013858">
    <property type="entry name" value="Peptidase_M10B_C"/>
</dbReference>
<keyword evidence="3" id="KW-0964">Secreted</keyword>
<protein>
    <submittedName>
        <fullName evidence="6">Calcium-binding protein</fullName>
    </submittedName>
</protein>
<dbReference type="SUPFAM" id="SSF51120">
    <property type="entry name" value="beta-Roll"/>
    <property type="match status" value="2"/>
</dbReference>
<dbReference type="PRINTS" id="PR00313">
    <property type="entry name" value="CABNDNGRPT"/>
</dbReference>
<sequence length="268" mass="28029">EAANEGYDIVHASVDFRLADNLEALILEGQRATTGIGNNLDNTLTGNSANNTLIGGGGNDYLDGRDGADRMVGGAGDDTYIVDNIGDAVIEDAGSGIDRVLTSVSYTLGVNVENLTAAIGTNALSLTGNTLNNTIVGNAGNNQLAGGLGKDTLTGGSGQDTFVFNTKLNAKTNLDNITDFNVKDDTIWLSRSIFKALGKKGTPASPAKLDKKMFWVGPKAHDKDDRIIYDKAKGILYYDADGSGAGKAIAFATVPKKLKMTAADFFII</sequence>
<dbReference type="GO" id="GO:0005509">
    <property type="term" value="F:calcium ion binding"/>
    <property type="evidence" value="ECO:0007669"/>
    <property type="project" value="InterPro"/>
</dbReference>
<evidence type="ECO:0000259" key="5">
    <source>
        <dbReference type="Pfam" id="PF08548"/>
    </source>
</evidence>
<dbReference type="GO" id="GO:0005615">
    <property type="term" value="C:extracellular space"/>
    <property type="evidence" value="ECO:0007669"/>
    <property type="project" value="InterPro"/>
</dbReference>
<dbReference type="AlphaFoldDB" id="A0A931BPH3"/>
<dbReference type="Pfam" id="PF08548">
    <property type="entry name" value="Peptidase_M10_C"/>
    <property type="match status" value="1"/>
</dbReference>
<evidence type="ECO:0000256" key="4">
    <source>
        <dbReference type="ARBA" id="ARBA00022737"/>
    </source>
</evidence>
<comment type="cofactor">
    <cofactor evidence="1">
        <name>Ca(2+)</name>
        <dbReference type="ChEBI" id="CHEBI:29108"/>
    </cofactor>
</comment>
<keyword evidence="7" id="KW-1185">Reference proteome</keyword>
<evidence type="ECO:0000256" key="2">
    <source>
        <dbReference type="ARBA" id="ARBA00004613"/>
    </source>
</evidence>
<dbReference type="Pfam" id="PF00353">
    <property type="entry name" value="HemolysinCabind"/>
    <property type="match status" value="2"/>
</dbReference>
<keyword evidence="4" id="KW-0677">Repeat</keyword>
<organism evidence="6 7">
    <name type="scientific">Microvirga alba</name>
    <dbReference type="NCBI Taxonomy" id="2791025"/>
    <lineage>
        <taxon>Bacteria</taxon>
        <taxon>Pseudomonadati</taxon>
        <taxon>Pseudomonadota</taxon>
        <taxon>Alphaproteobacteria</taxon>
        <taxon>Hyphomicrobiales</taxon>
        <taxon>Methylobacteriaceae</taxon>
        <taxon>Microvirga</taxon>
    </lineage>
</organism>
<name>A0A931BPH3_9HYPH</name>